<gene>
    <name evidence="1" type="ordered locus">Bresu_2918</name>
</gene>
<accession>D9QNJ0</accession>
<dbReference type="Proteomes" id="UP000002696">
    <property type="component" value="Chromosome"/>
</dbReference>
<dbReference type="HOGENOM" id="CLU_1036960_0_0_5"/>
<dbReference type="RefSeq" id="WP_013270326.1">
    <property type="nucleotide sequence ID" value="NC_014375.1"/>
</dbReference>
<protein>
    <submittedName>
        <fullName evidence="1">Uncharacterized protein</fullName>
    </submittedName>
</protein>
<proteinExistence type="predicted"/>
<evidence type="ECO:0000313" key="2">
    <source>
        <dbReference type="Proteomes" id="UP000002696"/>
    </source>
</evidence>
<dbReference type="BioCyc" id="BSUB633149:G1GM8-2929-MONOMER"/>
<dbReference type="OrthoDB" id="7452124at2"/>
<name>D9QNJ0_BRESC</name>
<sequence length="268" mass="29955">MVDLSLRLNPVTLDRLKAGLRLTAPDIKSSHRVEALARALGFSTNAELRVRLSAGAVGPCPINPEAFRLYLADHGFNAPPSVILRAVAHAITLGAMDRDERLHLWGWGCGRPERGSGGAWETPYQHYDRFLRYREELTSIRVAEQVLRAIALLSRVPATRTIRPDTDSYRLKHIAENFPCAYPGGEALGPGYVANGPLIVAAIHLGFVYKTGRDRDGWEWPNVTFNMSQKHLLELDIACRPNGARAQARRRKLEPRRYGSLWPRLHAA</sequence>
<dbReference type="KEGG" id="bsb:Bresu_2918"/>
<organism evidence="1 2">
    <name type="scientific">Brevundimonas subvibrioides (strain ATCC 15264 / DSM 4735 / LMG 14903 / NBRC 16000 / CB 81)</name>
    <name type="common">Caulobacter subvibrioides</name>
    <dbReference type="NCBI Taxonomy" id="633149"/>
    <lineage>
        <taxon>Bacteria</taxon>
        <taxon>Pseudomonadati</taxon>
        <taxon>Pseudomonadota</taxon>
        <taxon>Alphaproteobacteria</taxon>
        <taxon>Caulobacterales</taxon>
        <taxon>Caulobacteraceae</taxon>
        <taxon>Brevundimonas</taxon>
    </lineage>
</organism>
<dbReference type="InParanoid" id="D9QNJ0"/>
<dbReference type="AlphaFoldDB" id="D9QNJ0"/>
<dbReference type="EMBL" id="CP002102">
    <property type="protein sequence ID" value="ADL02225.1"/>
    <property type="molecule type" value="Genomic_DNA"/>
</dbReference>
<reference evidence="2" key="1">
    <citation type="journal article" date="2011" name="J. Bacteriol.">
        <title>Genome sequences of eight morphologically diverse alphaproteobacteria.</title>
        <authorList>
            <consortium name="US DOE Joint Genome Institute"/>
            <person name="Brown P.J."/>
            <person name="Kysela D.T."/>
            <person name="Buechlein A."/>
            <person name="Hemmerich C."/>
            <person name="Brun Y.V."/>
        </authorList>
    </citation>
    <scope>NUCLEOTIDE SEQUENCE [LARGE SCALE GENOMIC DNA]</scope>
    <source>
        <strain evidence="2">ATCC 15264 / DSM 4735 / LMG 14903 / NBRC 16000 / CB 81</strain>
    </source>
</reference>
<keyword evidence="2" id="KW-1185">Reference proteome</keyword>
<evidence type="ECO:0000313" key="1">
    <source>
        <dbReference type="EMBL" id="ADL02225.1"/>
    </source>
</evidence>